<evidence type="ECO:0000256" key="1">
    <source>
        <dbReference type="ARBA" id="ARBA00007958"/>
    </source>
</evidence>
<accession>A0A830EQG9</accession>
<dbReference type="NCBIfam" id="TIGR01549">
    <property type="entry name" value="HAD-SF-IA-v1"/>
    <property type="match status" value="1"/>
</dbReference>
<organism evidence="2 3">
    <name type="scientific">Halobellus salinus</name>
    <dbReference type="NCBI Taxonomy" id="931585"/>
    <lineage>
        <taxon>Archaea</taxon>
        <taxon>Methanobacteriati</taxon>
        <taxon>Methanobacteriota</taxon>
        <taxon>Stenosarchaea group</taxon>
        <taxon>Halobacteria</taxon>
        <taxon>Halobacteriales</taxon>
        <taxon>Haloferacaceae</taxon>
        <taxon>Halobellus</taxon>
    </lineage>
</organism>
<dbReference type="GO" id="GO:0016787">
    <property type="term" value="F:hydrolase activity"/>
    <property type="evidence" value="ECO:0007669"/>
    <property type="project" value="UniProtKB-KW"/>
</dbReference>
<keyword evidence="2" id="KW-0378">Hydrolase</keyword>
<reference evidence="2" key="2">
    <citation type="submission" date="2020-09" db="EMBL/GenBank/DDBJ databases">
        <authorList>
            <person name="Sun Q."/>
            <person name="Ohkuma M."/>
        </authorList>
    </citation>
    <scope>NUCLEOTIDE SEQUENCE</scope>
    <source>
        <strain evidence="2">JCM 14359</strain>
    </source>
</reference>
<name>A0A830EQG9_9EURY</name>
<dbReference type="Proteomes" id="UP000653099">
    <property type="component" value="Unassembled WGS sequence"/>
</dbReference>
<evidence type="ECO:0000313" key="2">
    <source>
        <dbReference type="EMBL" id="GGJ11653.1"/>
    </source>
</evidence>
<keyword evidence="3" id="KW-1185">Reference proteome</keyword>
<protein>
    <submittedName>
        <fullName evidence="2">HAD family hydrolase</fullName>
    </submittedName>
</protein>
<reference evidence="2" key="1">
    <citation type="journal article" date="2014" name="Int. J. Syst. Evol. Microbiol.">
        <title>Complete genome sequence of Corynebacterium casei LMG S-19264T (=DSM 44701T), isolated from a smear-ripened cheese.</title>
        <authorList>
            <consortium name="US DOE Joint Genome Institute (JGI-PGF)"/>
            <person name="Walter F."/>
            <person name="Albersmeier A."/>
            <person name="Kalinowski J."/>
            <person name="Ruckert C."/>
        </authorList>
    </citation>
    <scope>NUCLEOTIDE SEQUENCE</scope>
    <source>
        <strain evidence="2">JCM 14359</strain>
    </source>
</reference>
<dbReference type="InterPro" id="IPR006439">
    <property type="entry name" value="HAD-SF_hydro_IA"/>
</dbReference>
<dbReference type="InterPro" id="IPR023214">
    <property type="entry name" value="HAD_sf"/>
</dbReference>
<dbReference type="EMBL" id="BMOC01000014">
    <property type="protein sequence ID" value="GGJ11653.1"/>
    <property type="molecule type" value="Genomic_DNA"/>
</dbReference>
<proteinExistence type="inferred from homology"/>
<dbReference type="OrthoDB" id="238326at2157"/>
<dbReference type="Pfam" id="PF00702">
    <property type="entry name" value="Hydrolase"/>
    <property type="match status" value="1"/>
</dbReference>
<dbReference type="SUPFAM" id="SSF56784">
    <property type="entry name" value="HAD-like"/>
    <property type="match status" value="1"/>
</dbReference>
<evidence type="ECO:0000313" key="3">
    <source>
        <dbReference type="Proteomes" id="UP000653099"/>
    </source>
</evidence>
<comment type="similarity">
    <text evidence="1">Belongs to the HAD-like hydrolase superfamily.</text>
</comment>
<dbReference type="InterPro" id="IPR036412">
    <property type="entry name" value="HAD-like_sf"/>
</dbReference>
<dbReference type="AlphaFoldDB" id="A0A830EQG9"/>
<dbReference type="Gene3D" id="3.40.50.1000">
    <property type="entry name" value="HAD superfamily/HAD-like"/>
    <property type="match status" value="1"/>
</dbReference>
<dbReference type="RefSeq" id="WP_188787502.1">
    <property type="nucleotide sequence ID" value="NZ_BMOC01000014.1"/>
</dbReference>
<gene>
    <name evidence="2" type="ORF">GCM10008995_21940</name>
</gene>
<comment type="caution">
    <text evidence="2">The sequence shown here is derived from an EMBL/GenBank/DDBJ whole genome shotgun (WGS) entry which is preliminary data.</text>
</comment>
<sequence>MVVTFDLFGTLVDADRPESPAAAVEAALSARGIAVPADWTVAFREAHIDAPGGAAVPLPAHVAAALRSRGVDAPGNAARRAVVAAFDPDVRTRAGAVDAVAAAASRGPVGLLSNCSVPELVARTLIRSDLGREAFDATVTSVGCGWRKPHPKAFEAVAEGLGVGADAITHIGDNPAADGGIADLGGTFVDVDDAGLETVAERLRAGAPPGGE</sequence>